<organism evidence="1 2">
    <name type="scientific">Parabacteroides segnis</name>
    <dbReference type="NCBI Taxonomy" id="2763058"/>
    <lineage>
        <taxon>Bacteria</taxon>
        <taxon>Pseudomonadati</taxon>
        <taxon>Bacteroidota</taxon>
        <taxon>Bacteroidia</taxon>
        <taxon>Bacteroidales</taxon>
        <taxon>Tannerellaceae</taxon>
        <taxon>Parabacteroides</taxon>
    </lineage>
</organism>
<evidence type="ECO:0000313" key="1">
    <source>
        <dbReference type="EMBL" id="MBC5641699.1"/>
    </source>
</evidence>
<keyword evidence="2" id="KW-1185">Reference proteome</keyword>
<name>A0ABR7DW06_9BACT</name>
<comment type="caution">
    <text evidence="1">The sequence shown here is derived from an EMBL/GenBank/DDBJ whole genome shotgun (WGS) entry which is preliminary data.</text>
</comment>
<dbReference type="EMBL" id="JACOOI010000001">
    <property type="protein sequence ID" value="MBC5641699.1"/>
    <property type="molecule type" value="Genomic_DNA"/>
</dbReference>
<dbReference type="SUPFAM" id="SSF53335">
    <property type="entry name" value="S-adenosyl-L-methionine-dependent methyltransferases"/>
    <property type="match status" value="1"/>
</dbReference>
<protein>
    <recommendedName>
        <fullName evidence="3">FkbM family methyltransferase</fullName>
    </recommendedName>
</protein>
<proteinExistence type="predicted"/>
<reference evidence="1 2" key="1">
    <citation type="submission" date="2020-08" db="EMBL/GenBank/DDBJ databases">
        <title>Genome public.</title>
        <authorList>
            <person name="Liu C."/>
            <person name="Sun Q."/>
        </authorList>
    </citation>
    <scope>NUCLEOTIDE SEQUENCE [LARGE SCALE GENOMIC DNA]</scope>
    <source>
        <strain evidence="1 2">BX2</strain>
    </source>
</reference>
<evidence type="ECO:0008006" key="3">
    <source>
        <dbReference type="Google" id="ProtNLM"/>
    </source>
</evidence>
<gene>
    <name evidence="1" type="ORF">H8S77_02175</name>
</gene>
<dbReference type="InterPro" id="IPR029063">
    <property type="entry name" value="SAM-dependent_MTases_sf"/>
</dbReference>
<dbReference type="RefSeq" id="WP_128132758.1">
    <property type="nucleotide sequence ID" value="NZ_JACOOI010000001.1"/>
</dbReference>
<dbReference type="Proteomes" id="UP000644010">
    <property type="component" value="Unassembled WGS sequence"/>
</dbReference>
<evidence type="ECO:0000313" key="2">
    <source>
        <dbReference type="Proteomes" id="UP000644010"/>
    </source>
</evidence>
<sequence>MEYLRYSLISQINYSFRNKYLTQKIKLTKDKSNGLFYVNHKGKRLYFKRELSKSAIKDLYRCLCIEQDKDSPHSYSFGEMSFQNEIVADIGAAEGIWGLSLIESVKTLYLFECDEGWIEALNLTFSPWKEKVRIINKYVSDNSEGCMIRLDDYFYEKGINLSTIKADIEGAEEVMLKGAEKMIQNGVLKKIIVCSYHRPNDEKMISEMLGDNYLLSISKGYMLDVYSDVDYDSIDISSIFRKGVIYAKYKY</sequence>
<dbReference type="Gene3D" id="3.40.50.150">
    <property type="entry name" value="Vaccinia Virus protein VP39"/>
    <property type="match status" value="1"/>
</dbReference>
<accession>A0ABR7DW06</accession>